<dbReference type="GO" id="GO:0051536">
    <property type="term" value="F:iron-sulfur cluster binding"/>
    <property type="evidence" value="ECO:0007669"/>
    <property type="project" value="UniProtKB-KW"/>
</dbReference>
<dbReference type="PANTHER" id="PTHR43432:SF3">
    <property type="entry name" value="SLR0285 PROTEIN"/>
    <property type="match status" value="1"/>
</dbReference>
<dbReference type="InterPro" id="IPR007197">
    <property type="entry name" value="rSAM"/>
</dbReference>
<evidence type="ECO:0000256" key="4">
    <source>
        <dbReference type="SAM" id="MobiDB-lite"/>
    </source>
</evidence>
<proteinExistence type="predicted"/>
<dbReference type="EMBL" id="CADIJM010000009">
    <property type="protein sequence ID" value="CAB3722288.1"/>
    <property type="molecule type" value="Genomic_DNA"/>
</dbReference>
<name>A0A6S7AAJ8_9BURK</name>
<dbReference type="GO" id="GO:0003824">
    <property type="term" value="F:catalytic activity"/>
    <property type="evidence" value="ECO:0007669"/>
    <property type="project" value="InterPro"/>
</dbReference>
<accession>A0A6S7AAJ8</accession>
<dbReference type="AlphaFoldDB" id="A0A6S7AAJ8"/>
<sequence length="512" mass="53878">MARTDHSFPAGSGSPAAAPAALRGRGAVTNVRHRFQRDDRVQVDDGWSASGLPADFVDSVPDFFPDISSSAGQAAAVEQTAGAAARATVIPILPDTRSTPAAPKTTVTAEEARKILSRNDSPDIPFEVAANPYRGCEHGCVYCYARPTHSYLGYSPGLDFETRLVAKANAVEALRAELARPGYKPSPINIGSATDAYQPIERDWRLTRGMLELALETRHPVTIVTKNALVARDLDLLAALAQLNLVVVYISITTLDAGMARTLEPRAAAPWRRLEAVRSLTDAGVPVGVLVAPVIPFINDESMEHILQEAKAAGAHYASYTVLRLPWEVKTLFEDWLNAHYPDRAQRVLHRIEDLRNGRRNDPNFGSRMRGTGIWADLLRQRFAVATRKLGLNRARLSLDCSRFVPPAGPGASASLFDGAASGAAGVDAAGAATGVAATPSGSTSVAGDARSAGAGNAAGSANAATDFQSPVGAKASSGVPFPGGLPAVSGAYGRGARQLRAMAAGQLSLFD</sequence>
<dbReference type="SUPFAM" id="SSF102114">
    <property type="entry name" value="Radical SAM enzymes"/>
    <property type="match status" value="1"/>
</dbReference>
<gene>
    <name evidence="6" type="ORF">LMG26690_04031</name>
</gene>
<evidence type="ECO:0000256" key="1">
    <source>
        <dbReference type="ARBA" id="ARBA00022723"/>
    </source>
</evidence>
<dbReference type="InterPro" id="IPR006638">
    <property type="entry name" value="Elp3/MiaA/NifB-like_rSAM"/>
</dbReference>
<evidence type="ECO:0000313" key="7">
    <source>
        <dbReference type="Proteomes" id="UP000494214"/>
    </source>
</evidence>
<dbReference type="Gene3D" id="3.80.30.30">
    <property type="match status" value="1"/>
</dbReference>
<dbReference type="SMART" id="SM00729">
    <property type="entry name" value="Elp3"/>
    <property type="match status" value="1"/>
</dbReference>
<dbReference type="InterPro" id="IPR040086">
    <property type="entry name" value="MJ0683-like"/>
</dbReference>
<dbReference type="SFLD" id="SFLDS00029">
    <property type="entry name" value="Radical_SAM"/>
    <property type="match status" value="1"/>
</dbReference>
<dbReference type="RefSeq" id="WP_302477403.1">
    <property type="nucleotide sequence ID" value="NZ_CADIJM010000009.1"/>
</dbReference>
<dbReference type="InterPro" id="IPR058240">
    <property type="entry name" value="rSAM_sf"/>
</dbReference>
<dbReference type="GO" id="GO:0046872">
    <property type="term" value="F:metal ion binding"/>
    <property type="evidence" value="ECO:0007669"/>
    <property type="project" value="UniProtKB-KW"/>
</dbReference>
<keyword evidence="3" id="KW-0411">Iron-sulfur</keyword>
<evidence type="ECO:0000313" key="6">
    <source>
        <dbReference type="EMBL" id="CAB3722288.1"/>
    </source>
</evidence>
<protein>
    <recommendedName>
        <fullName evidence="5">Elp3/MiaA/NifB-like radical SAM core domain-containing protein</fullName>
    </recommendedName>
</protein>
<keyword evidence="7" id="KW-1185">Reference proteome</keyword>
<dbReference type="PANTHER" id="PTHR43432">
    <property type="entry name" value="SLR0285 PROTEIN"/>
    <property type="match status" value="1"/>
</dbReference>
<dbReference type="Pfam" id="PF04055">
    <property type="entry name" value="Radical_SAM"/>
    <property type="match status" value="1"/>
</dbReference>
<keyword evidence="1" id="KW-0479">Metal-binding</keyword>
<evidence type="ECO:0000259" key="5">
    <source>
        <dbReference type="SMART" id="SM00729"/>
    </source>
</evidence>
<dbReference type="Proteomes" id="UP000494214">
    <property type="component" value="Unassembled WGS sequence"/>
</dbReference>
<organism evidence="6 7">
    <name type="scientific">Achromobacter animicus</name>
    <dbReference type="NCBI Taxonomy" id="1389935"/>
    <lineage>
        <taxon>Bacteria</taxon>
        <taxon>Pseudomonadati</taxon>
        <taxon>Pseudomonadota</taxon>
        <taxon>Betaproteobacteria</taxon>
        <taxon>Burkholderiales</taxon>
        <taxon>Alcaligenaceae</taxon>
        <taxon>Achromobacter</taxon>
    </lineage>
</organism>
<feature type="region of interest" description="Disordered" evidence="4">
    <location>
        <begin position="1"/>
        <end position="22"/>
    </location>
</feature>
<dbReference type="CDD" id="cd01335">
    <property type="entry name" value="Radical_SAM"/>
    <property type="match status" value="1"/>
</dbReference>
<reference evidence="6 7" key="1">
    <citation type="submission" date="2020-04" db="EMBL/GenBank/DDBJ databases">
        <authorList>
            <person name="De Canck E."/>
        </authorList>
    </citation>
    <scope>NUCLEOTIDE SEQUENCE [LARGE SCALE GENOMIC DNA]</scope>
    <source>
        <strain evidence="6 7">LMG 26690</strain>
    </source>
</reference>
<evidence type="ECO:0000256" key="2">
    <source>
        <dbReference type="ARBA" id="ARBA00023004"/>
    </source>
</evidence>
<feature type="domain" description="Elp3/MiaA/NifB-like radical SAM core" evidence="5">
    <location>
        <begin position="126"/>
        <end position="351"/>
    </location>
</feature>
<keyword evidence="2" id="KW-0408">Iron</keyword>
<dbReference type="SFLD" id="SFLDG01084">
    <property type="entry name" value="Uncharacterised_Radical_SAM_Su"/>
    <property type="match status" value="1"/>
</dbReference>
<feature type="region of interest" description="Disordered" evidence="4">
    <location>
        <begin position="438"/>
        <end position="462"/>
    </location>
</feature>
<evidence type="ECO:0000256" key="3">
    <source>
        <dbReference type="ARBA" id="ARBA00023014"/>
    </source>
</evidence>
<dbReference type="NCBIfam" id="NF033668">
    <property type="entry name" value="rSAM_PA0069"/>
    <property type="match status" value="1"/>
</dbReference>
<feature type="compositionally biased region" description="Low complexity" evidence="4">
    <location>
        <begin position="9"/>
        <end position="22"/>
    </location>
</feature>